<dbReference type="CDD" id="cd01894">
    <property type="entry name" value="EngA1"/>
    <property type="match status" value="1"/>
</dbReference>
<dbReference type="NCBIfam" id="TIGR03594">
    <property type="entry name" value="GTPase_EngA"/>
    <property type="match status" value="1"/>
</dbReference>
<evidence type="ECO:0000256" key="5">
    <source>
        <dbReference type="ARBA" id="ARBA00022741"/>
    </source>
</evidence>
<dbReference type="Pfam" id="PF14714">
    <property type="entry name" value="KH_dom-like"/>
    <property type="match status" value="1"/>
</dbReference>
<feature type="domain" description="EngA-type G" evidence="11">
    <location>
        <begin position="217"/>
        <end position="391"/>
    </location>
</feature>
<dbReference type="PROSITE" id="PS51712">
    <property type="entry name" value="G_ENGA"/>
    <property type="match status" value="1"/>
</dbReference>
<evidence type="ECO:0000256" key="1">
    <source>
        <dbReference type="ARBA" id="ARBA00008279"/>
    </source>
</evidence>
<evidence type="ECO:0000256" key="2">
    <source>
        <dbReference type="ARBA" id="ARBA00020953"/>
    </source>
</evidence>
<dbReference type="GO" id="GO:0005525">
    <property type="term" value="F:GTP binding"/>
    <property type="evidence" value="ECO:0007669"/>
    <property type="project" value="UniProtKB-UniRule"/>
</dbReference>
<gene>
    <name evidence="8" type="primary">der</name>
    <name evidence="12" type="ORF">HELGO_WM5378</name>
</gene>
<dbReference type="Gene3D" id="3.30.300.20">
    <property type="match status" value="1"/>
</dbReference>
<feature type="binding site" evidence="8">
    <location>
        <begin position="223"/>
        <end position="230"/>
    </location>
    <ligand>
        <name>GTP</name>
        <dbReference type="ChEBI" id="CHEBI:37565"/>
        <label>2</label>
    </ligand>
</feature>
<evidence type="ECO:0000256" key="9">
    <source>
        <dbReference type="PROSITE-ProRule" id="PRU01049"/>
    </source>
</evidence>
<sequence>MVGKADPAERYNNMTKLKKVAILGRPNVGKSSLFNRLLRQRDAITSDVVGTTRDIKRRQVTISGNRDFEVIDTGGIDDSTEMFATVKKLSLRAADEADMIIYLVDGKNIPQEEDKELFYQLQSLNKPIALVVNKIDNDKDESIRYWDFLEFGAERTFPMSVSHNRYMNDFYAWLEEYIPVREEENQGLQLEEDSELSFEDIVEMVQVDEVEKEDRDIKVAIIGRVNTGKSSLLNAFLNEERVVVSPVAGTTIDPVDETLEYQNRKITFVDTAGIRKRGKILGIEKYAFGRTEEMLAQADIALLIIDATVGVLELDERIANLVEKHKLGCIIVLNKWDIHKEDEATYSKAVEDIRDELKFLHYAPLITISAKTGLRVHKILNDIVAIYERYKTRIPTAKLNEVLKFATTRHHPPTVNGGVVSIKFAVQYETKPPKIAIITNRPDGLHFSYRRYLSNVFREKFDFEGVPLDISGRKRGQRMDDD</sequence>
<feature type="binding site" evidence="8">
    <location>
        <begin position="133"/>
        <end position="136"/>
    </location>
    <ligand>
        <name>GTP</name>
        <dbReference type="ChEBI" id="CHEBI:37565"/>
        <label>1</label>
    </ligand>
</feature>
<feature type="binding site" evidence="8">
    <location>
        <begin position="24"/>
        <end position="31"/>
    </location>
    <ligand>
        <name>GTP</name>
        <dbReference type="ChEBI" id="CHEBI:37565"/>
        <label>1</label>
    </ligand>
</feature>
<accession>A0A6S6TQY4</accession>
<keyword evidence="4 10" id="KW-0677">Repeat</keyword>
<evidence type="ECO:0000256" key="6">
    <source>
        <dbReference type="ARBA" id="ARBA00023134"/>
    </source>
</evidence>
<dbReference type="InterPro" id="IPR032859">
    <property type="entry name" value="KH_dom-like"/>
</dbReference>
<keyword evidence="5 8" id="KW-0547">Nucleotide-binding</keyword>
<dbReference type="InterPro" id="IPR016484">
    <property type="entry name" value="GTPase_Der"/>
</dbReference>
<dbReference type="Pfam" id="PF01926">
    <property type="entry name" value="MMR_HSR1"/>
    <property type="match status" value="2"/>
</dbReference>
<name>A0A6S6TQY4_9BACT</name>
<feature type="binding site" evidence="8">
    <location>
        <begin position="72"/>
        <end position="76"/>
    </location>
    <ligand>
        <name>GTP</name>
        <dbReference type="ChEBI" id="CHEBI:37565"/>
        <label>1</label>
    </ligand>
</feature>
<dbReference type="SUPFAM" id="SSF52540">
    <property type="entry name" value="P-loop containing nucleoside triphosphate hydrolases"/>
    <property type="match status" value="2"/>
</dbReference>
<feature type="binding site" evidence="8">
    <location>
        <begin position="270"/>
        <end position="274"/>
    </location>
    <ligand>
        <name>GTP</name>
        <dbReference type="ChEBI" id="CHEBI:37565"/>
        <label>2</label>
    </ligand>
</feature>
<dbReference type="HAMAP" id="MF_00195">
    <property type="entry name" value="GTPase_Der"/>
    <property type="match status" value="1"/>
</dbReference>
<dbReference type="NCBIfam" id="TIGR00231">
    <property type="entry name" value="small_GTP"/>
    <property type="match status" value="2"/>
</dbReference>
<dbReference type="GO" id="GO:0043022">
    <property type="term" value="F:ribosome binding"/>
    <property type="evidence" value="ECO:0007669"/>
    <property type="project" value="TreeGrafter"/>
</dbReference>
<comment type="similarity">
    <text evidence="1 8 9 10">Belongs to the TRAFAC class TrmE-Era-EngA-EngB-Septin-like GTPase superfamily. EngA (Der) GTPase family.</text>
</comment>
<evidence type="ECO:0000259" key="11">
    <source>
        <dbReference type="PROSITE" id="PS51712"/>
    </source>
</evidence>
<keyword evidence="3 8" id="KW-0690">Ribosome biogenesis</keyword>
<dbReference type="InterPro" id="IPR027417">
    <property type="entry name" value="P-loop_NTPase"/>
</dbReference>
<organism evidence="12">
    <name type="scientific">uncultured Sulfurovum sp</name>
    <dbReference type="NCBI Taxonomy" id="269237"/>
    <lineage>
        <taxon>Bacteria</taxon>
        <taxon>Pseudomonadati</taxon>
        <taxon>Campylobacterota</taxon>
        <taxon>Epsilonproteobacteria</taxon>
        <taxon>Campylobacterales</taxon>
        <taxon>Sulfurovaceae</taxon>
        <taxon>Sulfurovum</taxon>
        <taxon>environmental samples</taxon>
    </lineage>
</organism>
<feature type="binding site" evidence="8">
    <location>
        <begin position="334"/>
        <end position="337"/>
    </location>
    <ligand>
        <name>GTP</name>
        <dbReference type="ChEBI" id="CHEBI:37565"/>
        <label>2</label>
    </ligand>
</feature>
<dbReference type="GO" id="GO:0042254">
    <property type="term" value="P:ribosome biogenesis"/>
    <property type="evidence" value="ECO:0007669"/>
    <property type="project" value="UniProtKB-KW"/>
</dbReference>
<evidence type="ECO:0000256" key="10">
    <source>
        <dbReference type="RuleBase" id="RU004481"/>
    </source>
</evidence>
<reference evidence="12" key="1">
    <citation type="submission" date="2020-01" db="EMBL/GenBank/DDBJ databases">
        <authorList>
            <person name="Meier V. D."/>
            <person name="Meier V D."/>
        </authorList>
    </citation>
    <scope>NUCLEOTIDE SEQUENCE</scope>
    <source>
        <strain evidence="12">HLG_WM_MAG_02</strain>
    </source>
</reference>
<dbReference type="SMART" id="SM00173">
    <property type="entry name" value="RAS"/>
    <property type="match status" value="1"/>
</dbReference>
<dbReference type="CDD" id="cd01895">
    <property type="entry name" value="EngA2"/>
    <property type="match status" value="1"/>
</dbReference>
<dbReference type="InterPro" id="IPR031166">
    <property type="entry name" value="G_ENGA"/>
</dbReference>
<dbReference type="FunFam" id="3.30.300.20:FF:000004">
    <property type="entry name" value="GTPase Der"/>
    <property type="match status" value="1"/>
</dbReference>
<evidence type="ECO:0000256" key="8">
    <source>
        <dbReference type="HAMAP-Rule" id="MF_00195"/>
    </source>
</evidence>
<comment type="function">
    <text evidence="8 10">GTPase that plays an essential role in the late steps of ribosome biogenesis.</text>
</comment>
<keyword evidence="6 8" id="KW-0342">GTP-binding</keyword>
<evidence type="ECO:0000256" key="3">
    <source>
        <dbReference type="ARBA" id="ARBA00022517"/>
    </source>
</evidence>
<dbReference type="PIRSF" id="PIRSF006485">
    <property type="entry name" value="GTP-binding_EngA"/>
    <property type="match status" value="1"/>
</dbReference>
<evidence type="ECO:0000313" key="12">
    <source>
        <dbReference type="EMBL" id="CAA6818353.1"/>
    </source>
</evidence>
<dbReference type="PANTHER" id="PTHR43834:SF6">
    <property type="entry name" value="GTPASE DER"/>
    <property type="match status" value="1"/>
</dbReference>
<dbReference type="InterPro" id="IPR005225">
    <property type="entry name" value="Small_GTP-bd"/>
</dbReference>
<protein>
    <recommendedName>
        <fullName evidence="2 8">GTPase Der</fullName>
    </recommendedName>
    <alternativeName>
        <fullName evidence="7 8">GTP-binding protein EngA</fullName>
    </alternativeName>
</protein>
<dbReference type="PANTHER" id="PTHR43834">
    <property type="entry name" value="GTPASE DER"/>
    <property type="match status" value="1"/>
</dbReference>
<dbReference type="InterPro" id="IPR006073">
    <property type="entry name" value="GTP-bd"/>
</dbReference>
<dbReference type="InterPro" id="IPR015946">
    <property type="entry name" value="KH_dom-like_a/b"/>
</dbReference>
<dbReference type="Gene3D" id="3.40.50.300">
    <property type="entry name" value="P-loop containing nucleotide triphosphate hydrolases"/>
    <property type="match status" value="2"/>
</dbReference>
<dbReference type="EMBL" id="CACVAZ010000117">
    <property type="protein sequence ID" value="CAA6818353.1"/>
    <property type="molecule type" value="Genomic_DNA"/>
</dbReference>
<comment type="subunit">
    <text evidence="8">Associates with the 50S ribosomal subunit.</text>
</comment>
<evidence type="ECO:0000256" key="7">
    <source>
        <dbReference type="ARBA" id="ARBA00032345"/>
    </source>
</evidence>
<proteinExistence type="inferred from homology"/>
<evidence type="ECO:0000256" key="4">
    <source>
        <dbReference type="ARBA" id="ARBA00022737"/>
    </source>
</evidence>
<dbReference type="PRINTS" id="PR00326">
    <property type="entry name" value="GTP1OBG"/>
</dbReference>
<dbReference type="AlphaFoldDB" id="A0A6S6TQY4"/>